<evidence type="ECO:0000256" key="1">
    <source>
        <dbReference type="ARBA" id="ARBA00022803"/>
    </source>
</evidence>
<organism evidence="3 4">
    <name type="scientific">Collybia nuda</name>
    <dbReference type="NCBI Taxonomy" id="64659"/>
    <lineage>
        <taxon>Eukaryota</taxon>
        <taxon>Fungi</taxon>
        <taxon>Dikarya</taxon>
        <taxon>Basidiomycota</taxon>
        <taxon>Agaricomycotina</taxon>
        <taxon>Agaricomycetes</taxon>
        <taxon>Agaricomycetidae</taxon>
        <taxon>Agaricales</taxon>
        <taxon>Tricholomatineae</taxon>
        <taxon>Clitocybaceae</taxon>
        <taxon>Collybia</taxon>
    </lineage>
</organism>
<feature type="repeat" description="TPR" evidence="2">
    <location>
        <begin position="162"/>
        <end position="195"/>
    </location>
</feature>
<accession>A0A9P6CP39</accession>
<dbReference type="EMBL" id="MU150236">
    <property type="protein sequence ID" value="KAF9467604.1"/>
    <property type="molecule type" value="Genomic_DNA"/>
</dbReference>
<dbReference type="InterPro" id="IPR051966">
    <property type="entry name" value="RPAP3"/>
</dbReference>
<dbReference type="Proteomes" id="UP000807353">
    <property type="component" value="Unassembled WGS sequence"/>
</dbReference>
<reference evidence="3" key="1">
    <citation type="submission" date="2020-11" db="EMBL/GenBank/DDBJ databases">
        <authorList>
            <consortium name="DOE Joint Genome Institute"/>
            <person name="Ahrendt S."/>
            <person name="Riley R."/>
            <person name="Andreopoulos W."/>
            <person name="Labutti K."/>
            <person name="Pangilinan J."/>
            <person name="Ruiz-Duenas F.J."/>
            <person name="Barrasa J.M."/>
            <person name="Sanchez-Garcia M."/>
            <person name="Camarero S."/>
            <person name="Miyauchi S."/>
            <person name="Serrano A."/>
            <person name="Linde D."/>
            <person name="Babiker R."/>
            <person name="Drula E."/>
            <person name="Ayuso-Fernandez I."/>
            <person name="Pacheco R."/>
            <person name="Padilla G."/>
            <person name="Ferreira P."/>
            <person name="Barriuso J."/>
            <person name="Kellner H."/>
            <person name="Castanera R."/>
            <person name="Alfaro M."/>
            <person name="Ramirez L."/>
            <person name="Pisabarro A.G."/>
            <person name="Kuo A."/>
            <person name="Tritt A."/>
            <person name="Lipzen A."/>
            <person name="He G."/>
            <person name="Yan M."/>
            <person name="Ng V."/>
            <person name="Cullen D."/>
            <person name="Martin F."/>
            <person name="Rosso M.-N."/>
            <person name="Henrissat B."/>
            <person name="Hibbett D."/>
            <person name="Martinez A.T."/>
            <person name="Grigoriev I.V."/>
        </authorList>
    </citation>
    <scope>NUCLEOTIDE SEQUENCE</scope>
    <source>
        <strain evidence="3">CBS 247.69</strain>
    </source>
</reference>
<dbReference type="GO" id="GO:0101031">
    <property type="term" value="C:protein folding chaperone complex"/>
    <property type="evidence" value="ECO:0007669"/>
    <property type="project" value="TreeGrafter"/>
</dbReference>
<dbReference type="InterPro" id="IPR011990">
    <property type="entry name" value="TPR-like_helical_dom_sf"/>
</dbReference>
<evidence type="ECO:0000313" key="4">
    <source>
        <dbReference type="Proteomes" id="UP000807353"/>
    </source>
</evidence>
<dbReference type="SUPFAM" id="SSF48452">
    <property type="entry name" value="TPR-like"/>
    <property type="match status" value="1"/>
</dbReference>
<evidence type="ECO:0000256" key="2">
    <source>
        <dbReference type="PROSITE-ProRule" id="PRU00339"/>
    </source>
</evidence>
<dbReference type="InterPro" id="IPR019734">
    <property type="entry name" value="TPR_rpt"/>
</dbReference>
<protein>
    <submittedName>
        <fullName evidence="3">Uncharacterized protein</fullName>
    </submittedName>
</protein>
<name>A0A9P6CP39_9AGAR</name>
<keyword evidence="4" id="KW-1185">Reference proteome</keyword>
<sequence>MTSSASEDKMKVILEFLKEDMKNPTPATNYFSIPPNLPSNWQNFFDRVLQHCLDVCASPNPYAPERIKWEKRQWMMEDNKLDEFDMLLNATNMKEKGNEVFRNGDVAKAIMTYSSSILLFPCPDTMNNLAACALKQHRYELAEQSTTRALHMDLITNPINKAKALYRRSQARRSLGKFNEALDDIEAASALHPTDITIRSNMKEIKALSQSITSPDSLKAYVASQPKSPPAIPFMEAMKIMSGETLIKRLGFMDLRVVKPPTF</sequence>
<dbReference type="PANTHER" id="PTHR46423:SF1">
    <property type="entry name" value="RNA POLYMERASE II-ASSOCIATED PROTEIN 3"/>
    <property type="match status" value="1"/>
</dbReference>
<gene>
    <name evidence="3" type="ORF">BDZ94DRAFT_969036</name>
</gene>
<comment type="caution">
    <text evidence="3">The sequence shown here is derived from an EMBL/GenBank/DDBJ whole genome shotgun (WGS) entry which is preliminary data.</text>
</comment>
<dbReference type="Gene3D" id="1.25.40.10">
    <property type="entry name" value="Tetratricopeptide repeat domain"/>
    <property type="match status" value="1"/>
</dbReference>
<dbReference type="PANTHER" id="PTHR46423">
    <property type="entry name" value="RNA POLYMERASE II-ASSOCIATED PROTEIN 3"/>
    <property type="match status" value="1"/>
</dbReference>
<dbReference type="OrthoDB" id="629492at2759"/>
<dbReference type="PROSITE" id="PS50005">
    <property type="entry name" value="TPR"/>
    <property type="match status" value="1"/>
</dbReference>
<dbReference type="AlphaFoldDB" id="A0A9P6CP39"/>
<keyword evidence="1 2" id="KW-0802">TPR repeat</keyword>
<proteinExistence type="predicted"/>
<evidence type="ECO:0000313" key="3">
    <source>
        <dbReference type="EMBL" id="KAF9467604.1"/>
    </source>
</evidence>
<dbReference type="SMART" id="SM00028">
    <property type="entry name" value="TPR"/>
    <property type="match status" value="2"/>
</dbReference>